<proteinExistence type="predicted"/>
<evidence type="ECO:0000313" key="2">
    <source>
        <dbReference type="EMBL" id="BBO74935.1"/>
    </source>
</evidence>
<gene>
    <name evidence="2" type="ORF">DSCW_23520</name>
</gene>
<feature type="transmembrane region" description="Helical" evidence="1">
    <location>
        <begin position="36"/>
        <end position="56"/>
    </location>
</feature>
<dbReference type="AlphaFoldDB" id="A0A5K7Z2K5"/>
<feature type="transmembrane region" description="Helical" evidence="1">
    <location>
        <begin position="458"/>
        <end position="477"/>
    </location>
</feature>
<feature type="transmembrane region" description="Helical" evidence="1">
    <location>
        <begin position="374"/>
        <end position="395"/>
    </location>
</feature>
<keyword evidence="1" id="KW-0472">Membrane</keyword>
<protein>
    <recommendedName>
        <fullName evidence="4">Glycosyltransferase RgtA/B/C/D-like domain-containing protein</fullName>
    </recommendedName>
</protein>
<dbReference type="OrthoDB" id="5444983at2"/>
<feature type="transmembrane region" description="Helical" evidence="1">
    <location>
        <begin position="434"/>
        <end position="452"/>
    </location>
</feature>
<evidence type="ECO:0000256" key="1">
    <source>
        <dbReference type="SAM" id="Phobius"/>
    </source>
</evidence>
<keyword evidence="1" id="KW-1133">Transmembrane helix</keyword>
<feature type="transmembrane region" description="Helical" evidence="1">
    <location>
        <begin position="301"/>
        <end position="320"/>
    </location>
</feature>
<feature type="transmembrane region" description="Helical" evidence="1">
    <location>
        <begin position="170"/>
        <end position="193"/>
    </location>
</feature>
<feature type="transmembrane region" description="Helical" evidence="1">
    <location>
        <begin position="6"/>
        <end position="24"/>
    </location>
</feature>
<dbReference type="RefSeq" id="WP_155303906.1">
    <property type="nucleotide sequence ID" value="NZ_AP021875.1"/>
</dbReference>
<feature type="transmembrane region" description="Helical" evidence="1">
    <location>
        <begin position="255"/>
        <end position="281"/>
    </location>
</feature>
<dbReference type="KEGG" id="dwd:DSCW_23520"/>
<dbReference type="EMBL" id="AP021875">
    <property type="protein sequence ID" value="BBO74935.1"/>
    <property type="molecule type" value="Genomic_DNA"/>
</dbReference>
<reference evidence="2 3" key="1">
    <citation type="submission" date="2019-11" db="EMBL/GenBank/DDBJ databases">
        <title>Comparative genomics of hydrocarbon-degrading Desulfosarcina strains.</title>
        <authorList>
            <person name="Watanabe M."/>
            <person name="Kojima H."/>
            <person name="Fukui M."/>
        </authorList>
    </citation>
    <scope>NUCLEOTIDE SEQUENCE [LARGE SCALE GENOMIC DNA]</scope>
    <source>
        <strain evidence="2 3">PP31</strain>
    </source>
</reference>
<keyword evidence="3" id="KW-1185">Reference proteome</keyword>
<feature type="transmembrane region" description="Helical" evidence="1">
    <location>
        <begin position="407"/>
        <end position="427"/>
    </location>
</feature>
<accession>A0A5K7Z2K5</accession>
<feature type="transmembrane region" description="Helical" evidence="1">
    <location>
        <begin position="62"/>
        <end position="81"/>
    </location>
</feature>
<keyword evidence="1" id="KW-0812">Transmembrane</keyword>
<dbReference type="Proteomes" id="UP000427769">
    <property type="component" value="Chromosome"/>
</dbReference>
<evidence type="ECO:0008006" key="4">
    <source>
        <dbReference type="Google" id="ProtNLM"/>
    </source>
</evidence>
<organism evidence="2 3">
    <name type="scientific">Desulfosarcina widdelii</name>
    <dbReference type="NCBI Taxonomy" id="947919"/>
    <lineage>
        <taxon>Bacteria</taxon>
        <taxon>Pseudomonadati</taxon>
        <taxon>Thermodesulfobacteriota</taxon>
        <taxon>Desulfobacteria</taxon>
        <taxon>Desulfobacterales</taxon>
        <taxon>Desulfosarcinaceae</taxon>
        <taxon>Desulfosarcina</taxon>
    </lineage>
</organism>
<name>A0A5K7Z2K5_9BACT</name>
<sequence>MTACIALGLIAETMLFVMAGFAWLRSKGYTLAEAYAGAVVTVFVLLSLIHQCSLLVGSPWPGAIMEGAFLTAVLVCGRRWLPWVHTGMDAVRGMIRREILPGWIILTAGLLMLGVVVLGDPKMAFLPSNPMPPEFLTGGYSGGQEALAEAGSIPVLNAPALFFHTARFGLAARACGFGLLAYLAIGCCTYALARRYAWPPMALTVALLVLSMPRLVWLGLWPTAELIGATAVAFSLVLIYRLLEQHQPGDLRLFFVSILFSIDSNAMSIALSAVMVLLLLVVMIRRHGWLMFREMVMDKPLAGAMVLLPLLGLAQVPVGLMNLAHGHPLLGSGVAVDNGGIMEAGANLVRYLFASVDATEPIQKMLNWMLGVDLNGLLGAVYNALVLPVFTGAGIRVPFAPLFSGSGQMAFGPFASLLVLPAIAHALLRGPRRLKALSLAWVGYLYVASLVANWHPANLAVLTPLFAAGGFVVAFSLPPWRLRRRGMRLLQIDFALLLAWAIVRVAGGT</sequence>
<feature type="transmembrane region" description="Helical" evidence="1">
    <location>
        <begin position="200"/>
        <end position="220"/>
    </location>
</feature>
<feature type="transmembrane region" description="Helical" evidence="1">
    <location>
        <begin position="102"/>
        <end position="119"/>
    </location>
</feature>
<feature type="transmembrane region" description="Helical" evidence="1">
    <location>
        <begin position="226"/>
        <end position="243"/>
    </location>
</feature>
<evidence type="ECO:0000313" key="3">
    <source>
        <dbReference type="Proteomes" id="UP000427769"/>
    </source>
</evidence>